<dbReference type="Pfam" id="PF00620">
    <property type="entry name" value="RhoGAP"/>
    <property type="match status" value="1"/>
</dbReference>
<dbReference type="Gene3D" id="1.10.555.10">
    <property type="entry name" value="Rho GTPase activation protein"/>
    <property type="match status" value="1"/>
</dbReference>
<evidence type="ECO:0000259" key="1">
    <source>
        <dbReference type="PROSITE" id="PS50238"/>
    </source>
</evidence>
<dbReference type="EMBL" id="JADGKB010000076">
    <property type="protein sequence ID" value="KAJ3254877.1"/>
    <property type="molecule type" value="Genomic_DNA"/>
</dbReference>
<dbReference type="PANTHER" id="PTHR45808:SF2">
    <property type="entry name" value="RHO GTPASE-ACTIVATING PROTEIN 68F"/>
    <property type="match status" value="1"/>
</dbReference>
<gene>
    <name evidence="2" type="ORF">HK103_006773</name>
</gene>
<dbReference type="AlphaFoldDB" id="A0AAD5UDD7"/>
<accession>A0AAD5UDD7</accession>
<sequence length="165" mass="18551">MELLSLVASKSKENQMDISNLATIFGPSLMWPQNETQAVKDYFKCSNLLQFMLENLSYLKLCSHPGVYYLQSFEAQNKSNRNSKLTNQRQRAATVGIHSENGGSFVPLGEKIMNNNDILPMLQLGTPAGDGSILRHVDAVVGEHYNWQTTKSDTKNLLDTRHAKY</sequence>
<dbReference type="Proteomes" id="UP001210925">
    <property type="component" value="Unassembled WGS sequence"/>
</dbReference>
<dbReference type="GO" id="GO:0007264">
    <property type="term" value="P:small GTPase-mediated signal transduction"/>
    <property type="evidence" value="ECO:0007669"/>
    <property type="project" value="TreeGrafter"/>
</dbReference>
<dbReference type="PANTHER" id="PTHR45808">
    <property type="entry name" value="RHO GTPASE-ACTIVATING PROTEIN 68F"/>
    <property type="match status" value="1"/>
</dbReference>
<reference evidence="2" key="1">
    <citation type="submission" date="2020-05" db="EMBL/GenBank/DDBJ databases">
        <title>Phylogenomic resolution of chytrid fungi.</title>
        <authorList>
            <person name="Stajich J.E."/>
            <person name="Amses K."/>
            <person name="Simmons R."/>
            <person name="Seto K."/>
            <person name="Myers J."/>
            <person name="Bonds A."/>
            <person name="Quandt C.A."/>
            <person name="Barry K."/>
            <person name="Liu P."/>
            <person name="Grigoriev I."/>
            <person name="Longcore J.E."/>
            <person name="James T.Y."/>
        </authorList>
    </citation>
    <scope>NUCLEOTIDE SEQUENCE</scope>
    <source>
        <strain evidence="2">PLAUS21</strain>
    </source>
</reference>
<organism evidence="2 3">
    <name type="scientific">Boothiomyces macroporosus</name>
    <dbReference type="NCBI Taxonomy" id="261099"/>
    <lineage>
        <taxon>Eukaryota</taxon>
        <taxon>Fungi</taxon>
        <taxon>Fungi incertae sedis</taxon>
        <taxon>Chytridiomycota</taxon>
        <taxon>Chytridiomycota incertae sedis</taxon>
        <taxon>Chytridiomycetes</taxon>
        <taxon>Rhizophydiales</taxon>
        <taxon>Terramycetaceae</taxon>
        <taxon>Boothiomyces</taxon>
    </lineage>
</organism>
<evidence type="ECO:0000313" key="2">
    <source>
        <dbReference type="EMBL" id="KAJ3254877.1"/>
    </source>
</evidence>
<name>A0AAD5UDD7_9FUNG</name>
<feature type="domain" description="Rho-GAP" evidence="1">
    <location>
        <begin position="1"/>
        <end position="60"/>
    </location>
</feature>
<dbReference type="SUPFAM" id="SSF48350">
    <property type="entry name" value="GTPase activation domain, GAP"/>
    <property type="match status" value="1"/>
</dbReference>
<protein>
    <recommendedName>
        <fullName evidence="1">Rho-GAP domain-containing protein</fullName>
    </recommendedName>
</protein>
<comment type="caution">
    <text evidence="2">The sequence shown here is derived from an EMBL/GenBank/DDBJ whole genome shotgun (WGS) entry which is preliminary data.</text>
</comment>
<keyword evidence="3" id="KW-1185">Reference proteome</keyword>
<dbReference type="PROSITE" id="PS50238">
    <property type="entry name" value="RHOGAP"/>
    <property type="match status" value="1"/>
</dbReference>
<evidence type="ECO:0000313" key="3">
    <source>
        <dbReference type="Proteomes" id="UP001210925"/>
    </source>
</evidence>
<dbReference type="GO" id="GO:0005096">
    <property type="term" value="F:GTPase activator activity"/>
    <property type="evidence" value="ECO:0007669"/>
    <property type="project" value="TreeGrafter"/>
</dbReference>
<proteinExistence type="predicted"/>
<dbReference type="GO" id="GO:0005737">
    <property type="term" value="C:cytoplasm"/>
    <property type="evidence" value="ECO:0007669"/>
    <property type="project" value="TreeGrafter"/>
</dbReference>
<dbReference type="InterPro" id="IPR000198">
    <property type="entry name" value="RhoGAP_dom"/>
</dbReference>
<dbReference type="InterPro" id="IPR008936">
    <property type="entry name" value="Rho_GTPase_activation_prot"/>
</dbReference>